<protein>
    <submittedName>
        <fullName evidence="1">Uncharacterized protein</fullName>
    </submittedName>
</protein>
<comment type="caution">
    <text evidence="1">The sequence shown here is derived from an EMBL/GenBank/DDBJ whole genome shotgun (WGS) entry which is preliminary data.</text>
</comment>
<name>C5S1W0_9PAST</name>
<evidence type="ECO:0000313" key="2">
    <source>
        <dbReference type="Proteomes" id="UP000005532"/>
    </source>
</evidence>
<dbReference type="Proteomes" id="UP000005532">
    <property type="component" value="Unassembled WGS sequence"/>
</dbReference>
<proteinExistence type="predicted"/>
<evidence type="ECO:0000313" key="1">
    <source>
        <dbReference type="EMBL" id="EER47063.1"/>
    </source>
</evidence>
<gene>
    <name evidence="1" type="ORF">AM305_09286</name>
</gene>
<dbReference type="AlphaFoldDB" id="C5S1W0"/>
<organism evidence="1 2">
    <name type="scientific">Actinobacillus minor NM305</name>
    <dbReference type="NCBI Taxonomy" id="637911"/>
    <lineage>
        <taxon>Bacteria</taxon>
        <taxon>Pseudomonadati</taxon>
        <taxon>Pseudomonadota</taxon>
        <taxon>Gammaproteobacteria</taxon>
        <taxon>Pasteurellales</taxon>
        <taxon>Pasteurellaceae</taxon>
        <taxon>Actinobacillus</taxon>
    </lineage>
</organism>
<reference evidence="1 2" key="1">
    <citation type="journal article" date="2010" name="Vet. Microbiol.">
        <title>Production of haemolysins by strains of the Actinobacillus minor/porcitonsillarum complex.</title>
        <authorList>
            <person name="Arya G."/>
            <person name="Niven D.F."/>
        </authorList>
    </citation>
    <scope>NUCLEOTIDE SEQUENCE [LARGE SCALE GENOMIC DNA]</scope>
    <source>
        <strain evidence="1 2">NM305</strain>
    </source>
</reference>
<accession>C5S1W0</accession>
<sequence>MILLHFGVHGAGVDGAGRLGRGVLGCSRYKVLQWVRCELALALGATEIVGPPFVRQFVFRLLRNGHAAHRIL</sequence>
<dbReference type="EMBL" id="ACQL01000094">
    <property type="protein sequence ID" value="EER47063.1"/>
    <property type="molecule type" value="Genomic_DNA"/>
</dbReference>